<evidence type="ECO:0000313" key="3">
    <source>
        <dbReference type="Proteomes" id="UP000001058"/>
    </source>
</evidence>
<sequence length="567" mass="60435">MLLDEREWRKGMSGQRSARSGRSSAFPLDKPKPHSGSEAFASADRTDRTDSPARRASTAGSPRSALSRQLKEVKSCQQLLQLLRNQPPEALTAVNIATAWVRLGSVQSRGPLQEGGEKSAYRGGSSGGTASVAEDKEKQGDDDDDDTESTSPCTAVVRQLLEPTATAANEMDLRQIANVLWGMAKVGDRALMLSKRSGRDGFGNAQGGDGYSPRRALQRLQDRAVELLQQLLAPPPPEQLLLDVRDATQIWYGMAGLSHQYSWSDSLCTALEAATLQAMEAGRAAEAAYNDTNGPLAGMARSGGVGSGGGRTGSSWAENRTRTAQIVFRMAAVSGAKMNPGHKARLAAVIDVMSYGDTELEYNASPPLENPDCLLVGAQLLRLELRMETVRRLHDMALALPPEAAARTGRTAMARALNSAVGLGYQPTASEARRWERRLVEELGGDDSGGGGGGSGGRWTCEGLSWTVMALSSVKAYLPDEDMGGVFVGALRRLVRQLRSNDATRVAHAMRAWGLRLPEREAALLRQKAAAAAAEGPVWSGGDGAASTRSGGGGGRDFAFRSWGFRR</sequence>
<dbReference type="GeneID" id="9615432"/>
<evidence type="ECO:0000256" key="1">
    <source>
        <dbReference type="SAM" id="MobiDB-lite"/>
    </source>
</evidence>
<organism evidence="3">
    <name type="scientific">Volvox carteri f. nagariensis</name>
    <dbReference type="NCBI Taxonomy" id="3068"/>
    <lineage>
        <taxon>Eukaryota</taxon>
        <taxon>Viridiplantae</taxon>
        <taxon>Chlorophyta</taxon>
        <taxon>core chlorophytes</taxon>
        <taxon>Chlorophyceae</taxon>
        <taxon>CS clade</taxon>
        <taxon>Chlamydomonadales</taxon>
        <taxon>Volvocaceae</taxon>
        <taxon>Volvox</taxon>
    </lineage>
</organism>
<keyword evidence="3" id="KW-1185">Reference proteome</keyword>
<dbReference type="AlphaFoldDB" id="D8TXX8"/>
<dbReference type="InParanoid" id="D8TXX8"/>
<feature type="compositionally biased region" description="Low complexity" evidence="1">
    <location>
        <begin position="13"/>
        <end position="25"/>
    </location>
</feature>
<feature type="compositionally biased region" description="Polar residues" evidence="1">
    <location>
        <begin position="58"/>
        <end position="67"/>
    </location>
</feature>
<accession>D8TXX8</accession>
<feature type="region of interest" description="Disordered" evidence="1">
    <location>
        <begin position="1"/>
        <end position="70"/>
    </location>
</feature>
<evidence type="ECO:0000313" key="2">
    <source>
        <dbReference type="EMBL" id="EFJ47720.1"/>
    </source>
</evidence>
<dbReference type="Proteomes" id="UP000001058">
    <property type="component" value="Unassembled WGS sequence"/>
</dbReference>
<dbReference type="RefSeq" id="XP_002951191.1">
    <property type="nucleotide sequence ID" value="XM_002951145.1"/>
</dbReference>
<reference evidence="2 3" key="1">
    <citation type="journal article" date="2010" name="Science">
        <title>Genomic analysis of organismal complexity in the multicellular green alga Volvox carteri.</title>
        <authorList>
            <person name="Prochnik S.E."/>
            <person name="Umen J."/>
            <person name="Nedelcu A.M."/>
            <person name="Hallmann A."/>
            <person name="Miller S.M."/>
            <person name="Nishii I."/>
            <person name="Ferris P."/>
            <person name="Kuo A."/>
            <person name="Mitros T."/>
            <person name="Fritz-Laylin L.K."/>
            <person name="Hellsten U."/>
            <person name="Chapman J."/>
            <person name="Simakov O."/>
            <person name="Rensing S.A."/>
            <person name="Terry A."/>
            <person name="Pangilinan J."/>
            <person name="Kapitonov V."/>
            <person name="Jurka J."/>
            <person name="Salamov A."/>
            <person name="Shapiro H."/>
            <person name="Schmutz J."/>
            <person name="Grimwood J."/>
            <person name="Lindquist E."/>
            <person name="Lucas S."/>
            <person name="Grigoriev I.V."/>
            <person name="Schmitt R."/>
            <person name="Kirk D."/>
            <person name="Rokhsar D.S."/>
        </authorList>
    </citation>
    <scope>NUCLEOTIDE SEQUENCE [LARGE SCALE GENOMIC DNA]</scope>
    <source>
        <strain evidence="3">f. Nagariensis / Eve</strain>
    </source>
</reference>
<dbReference type="KEGG" id="vcn:VOLCADRAFT_105033"/>
<protein>
    <submittedName>
        <fullName evidence="2">Uncharacterized protein</fullName>
    </submittedName>
</protein>
<gene>
    <name evidence="2" type="ORF">VOLCADRAFT_105033</name>
</gene>
<proteinExistence type="predicted"/>
<feature type="compositionally biased region" description="Basic and acidic residues" evidence="1">
    <location>
        <begin position="44"/>
        <end position="53"/>
    </location>
</feature>
<dbReference type="EMBL" id="GL378343">
    <property type="protein sequence ID" value="EFJ47720.1"/>
    <property type="molecule type" value="Genomic_DNA"/>
</dbReference>
<feature type="region of interest" description="Disordered" evidence="1">
    <location>
        <begin position="109"/>
        <end position="155"/>
    </location>
</feature>
<name>D8TXX8_VOLCA</name>
<feature type="compositionally biased region" description="Basic and acidic residues" evidence="1">
    <location>
        <begin position="1"/>
        <end position="10"/>
    </location>
</feature>
<dbReference type="OrthoDB" id="547982at2759"/>